<dbReference type="PANTHER" id="PTHR43814">
    <property type="entry name" value="ARGININOSUCCINATE LYASE"/>
    <property type="match status" value="1"/>
</dbReference>
<proteinExistence type="inferred from homology"/>
<dbReference type="Pfam" id="PF03055">
    <property type="entry name" value="RPE65"/>
    <property type="match status" value="1"/>
</dbReference>
<feature type="binding site" evidence="5">
    <location>
        <position position="1298"/>
    </location>
    <ligand>
        <name>Fe cation</name>
        <dbReference type="ChEBI" id="CHEBI:24875"/>
        <note>catalytic</note>
    </ligand>
</feature>
<dbReference type="PRINTS" id="PR00149">
    <property type="entry name" value="FUMRATELYASE"/>
</dbReference>
<dbReference type="Gene3D" id="1.10.40.30">
    <property type="entry name" value="Fumarase/aspartase (C-terminal domain)"/>
    <property type="match status" value="1"/>
</dbReference>
<name>A0A182JU85_9DIPT</name>
<accession>A0A182JU85</accession>
<dbReference type="EnsemblMetazoa" id="ACHR002067-RA">
    <property type="protein sequence ID" value="ACHR002067-PA"/>
    <property type="gene ID" value="ACHR002067"/>
</dbReference>
<dbReference type="GO" id="GO:0016702">
    <property type="term" value="F:oxidoreductase activity, acting on single donors with incorporation of molecular oxygen, incorporation of two atoms of oxygen"/>
    <property type="evidence" value="ECO:0007669"/>
    <property type="project" value="InterPro"/>
</dbReference>
<evidence type="ECO:0000313" key="9">
    <source>
        <dbReference type="EnsemblMetazoa" id="ACHR002067-PA"/>
    </source>
</evidence>
<protein>
    <recommendedName>
        <fullName evidence="11">Argininosuccinate lyase</fullName>
    </recommendedName>
</protein>
<feature type="binding site" evidence="5">
    <location>
        <position position="977"/>
    </location>
    <ligand>
        <name>Fe cation</name>
        <dbReference type="ChEBI" id="CHEBI:24875"/>
        <note>catalytic</note>
    </ligand>
</feature>
<dbReference type="GO" id="GO:0042450">
    <property type="term" value="P:L-arginine biosynthetic process via ornithine"/>
    <property type="evidence" value="ECO:0007669"/>
    <property type="project" value="InterPro"/>
</dbReference>
<comment type="similarity">
    <text evidence="2">Belongs to the lyase 1 family. Argininosuccinate lyase subfamily.</text>
</comment>
<feature type="binding site" evidence="5">
    <location>
        <position position="1047"/>
    </location>
    <ligand>
        <name>Fe cation</name>
        <dbReference type="ChEBI" id="CHEBI:24875"/>
        <note>catalytic</note>
    </ligand>
</feature>
<keyword evidence="3 5" id="KW-0479">Metal-binding</keyword>
<dbReference type="Pfam" id="PF14698">
    <property type="entry name" value="ASL_C2"/>
    <property type="match status" value="1"/>
</dbReference>
<evidence type="ECO:0000259" key="7">
    <source>
        <dbReference type="Pfam" id="PF00206"/>
    </source>
</evidence>
<feature type="region of interest" description="Disordered" evidence="6">
    <location>
        <begin position="703"/>
        <end position="742"/>
    </location>
</feature>
<dbReference type="SUPFAM" id="SSF48557">
    <property type="entry name" value="L-aspartase-like"/>
    <property type="match status" value="1"/>
</dbReference>
<evidence type="ECO:0000256" key="5">
    <source>
        <dbReference type="PIRSR" id="PIRSR604294-1"/>
    </source>
</evidence>
<evidence type="ECO:0000259" key="8">
    <source>
        <dbReference type="Pfam" id="PF14698"/>
    </source>
</evidence>
<evidence type="ECO:0000256" key="1">
    <source>
        <dbReference type="ARBA" id="ARBA00006787"/>
    </source>
</evidence>
<dbReference type="FunFam" id="1.20.200.10:FF:000015">
    <property type="entry name" value="argininosuccinate lyase isoform X2"/>
    <property type="match status" value="1"/>
</dbReference>
<comment type="similarity">
    <text evidence="1">Belongs to the carotenoid oxygenase family.</text>
</comment>
<dbReference type="GO" id="GO:0005829">
    <property type="term" value="C:cytosol"/>
    <property type="evidence" value="ECO:0007669"/>
    <property type="project" value="TreeGrafter"/>
</dbReference>
<feature type="domain" description="Argininosuccinate lyase C-terminal" evidence="8">
    <location>
        <begin position="384"/>
        <end position="451"/>
    </location>
</feature>
<dbReference type="Gene3D" id="1.10.275.10">
    <property type="entry name" value="Fumarase/aspartase (N-terminal domain)"/>
    <property type="match status" value="1"/>
</dbReference>
<evidence type="ECO:0000256" key="6">
    <source>
        <dbReference type="SAM" id="MobiDB-lite"/>
    </source>
</evidence>
<evidence type="ECO:0000256" key="2">
    <source>
        <dbReference type="ARBA" id="ARBA00010755"/>
    </source>
</evidence>
<evidence type="ECO:0000256" key="4">
    <source>
        <dbReference type="ARBA" id="ARBA00023004"/>
    </source>
</evidence>
<evidence type="ECO:0000313" key="10">
    <source>
        <dbReference type="Proteomes" id="UP000075881"/>
    </source>
</evidence>
<feature type="compositionally biased region" description="Basic and acidic residues" evidence="6">
    <location>
        <begin position="628"/>
        <end position="645"/>
    </location>
</feature>
<organism evidence="9 10">
    <name type="scientific">Anopheles christyi</name>
    <dbReference type="NCBI Taxonomy" id="43041"/>
    <lineage>
        <taxon>Eukaryota</taxon>
        <taxon>Metazoa</taxon>
        <taxon>Ecdysozoa</taxon>
        <taxon>Arthropoda</taxon>
        <taxon>Hexapoda</taxon>
        <taxon>Insecta</taxon>
        <taxon>Pterygota</taxon>
        <taxon>Neoptera</taxon>
        <taxon>Endopterygota</taxon>
        <taxon>Diptera</taxon>
        <taxon>Nematocera</taxon>
        <taxon>Culicoidea</taxon>
        <taxon>Culicidae</taxon>
        <taxon>Anophelinae</taxon>
        <taxon>Anopheles</taxon>
    </lineage>
</organism>
<dbReference type="InterPro" id="IPR024083">
    <property type="entry name" value="Fumarase/histidase_N"/>
</dbReference>
<dbReference type="GO" id="GO:0004056">
    <property type="term" value="F:argininosuccinate lyase activity"/>
    <property type="evidence" value="ECO:0007669"/>
    <property type="project" value="InterPro"/>
</dbReference>
<dbReference type="PRINTS" id="PR00145">
    <property type="entry name" value="ARGSUCLYASE"/>
</dbReference>
<dbReference type="Gene3D" id="1.20.200.10">
    <property type="entry name" value="Fumarase/aspartase (Central domain)"/>
    <property type="match status" value="1"/>
</dbReference>
<dbReference type="InterPro" id="IPR008948">
    <property type="entry name" value="L-Aspartase-like"/>
</dbReference>
<dbReference type="STRING" id="43041.A0A182JU85"/>
<feature type="binding site" evidence="5">
    <location>
        <position position="921"/>
    </location>
    <ligand>
        <name>Fe cation</name>
        <dbReference type="ChEBI" id="CHEBI:24875"/>
        <note>catalytic</note>
    </ligand>
</feature>
<reference evidence="9" key="2">
    <citation type="submission" date="2020-05" db="UniProtKB">
        <authorList>
            <consortium name="EnsemblMetazoa"/>
        </authorList>
    </citation>
    <scope>IDENTIFICATION</scope>
    <source>
        <strain evidence="9">ACHKN1017</strain>
    </source>
</reference>
<evidence type="ECO:0000256" key="3">
    <source>
        <dbReference type="ARBA" id="ARBA00022723"/>
    </source>
</evidence>
<dbReference type="InterPro" id="IPR029419">
    <property type="entry name" value="Arg_succ_lyase_C"/>
</dbReference>
<dbReference type="FunFam" id="1.10.40.30:FF:000001">
    <property type="entry name" value="Argininosuccinate lyase"/>
    <property type="match status" value="1"/>
</dbReference>
<dbReference type="Pfam" id="PF00206">
    <property type="entry name" value="Lyase_1"/>
    <property type="match status" value="1"/>
</dbReference>
<dbReference type="InterPro" id="IPR011047">
    <property type="entry name" value="Quinoprotein_ADH-like_sf"/>
</dbReference>
<dbReference type="FunFam" id="1.10.275.10:FF:000002">
    <property type="entry name" value="Argininosuccinate lyase"/>
    <property type="match status" value="1"/>
</dbReference>
<dbReference type="CDD" id="cd01359">
    <property type="entry name" value="Argininosuccinate_lyase"/>
    <property type="match status" value="1"/>
</dbReference>
<dbReference type="InterPro" id="IPR020557">
    <property type="entry name" value="Fumarate_lyase_CS"/>
</dbReference>
<dbReference type="Proteomes" id="UP000075881">
    <property type="component" value="Unassembled WGS sequence"/>
</dbReference>
<feature type="compositionally biased region" description="Low complexity" evidence="6">
    <location>
        <begin position="703"/>
        <end position="714"/>
    </location>
</feature>
<dbReference type="PANTHER" id="PTHR43814:SF1">
    <property type="entry name" value="ARGININOSUCCINATE LYASE"/>
    <property type="match status" value="1"/>
</dbReference>
<keyword evidence="4 5" id="KW-0408">Iron</keyword>
<sequence length="1306" mass="146650">MSTRNNRIVSAAATDQMQTPFKLWGGRYSKATDHVLSKVNNSLTVDKRLYSEDIDGSIAYAKSLAEAGLLTQSEFKVIVYGLDAIRDEWSKGTIKLLPRDEDVHTVNERRLFEIIGPQIAGKLHTGRSRNEQVVVDMKLWMRNAIADLQRLLLELVGAINEVADRHIDVLMPGYTHMQRAQPVRFSHWLLSYAFYFKEDFDRFEEFGRRMNVLPLGSGALAGNPFNINRHKLATDLGFDGVSPNSMNVVSDRDFVVEFNFLCTLVAVHMSRLAEDLILYSTKEYNFIELSEEYTTGSSLMPQKRNPDSLELIRGITGPVFGQHCAILMTLKGLPSTYNKDLQCDKSGMFGVYDQMQMCLVLIGGIIQTMRVDEDRCLSSLGYEMLATDMAYYLVRRGIPFREAHHISGEVVAHSEKVKIPINKLTLEDLQEISPHFDETISRIWNYENSVEQYTVVGGTSRLSVQEQIRVLRAFVDGHCGELHLLPEINMLLMMGRLELVWPIIIKIGVSFNHTPAISDANLRPTIPLLAMEYTCTQAILLRSIASPFKLSQLSTGSVMDVTVEDFCEETNFPESPCPSPFDPAKQLLNIGFLQINGRFTPHSGPSSVCSTRSCSLATTPLPPDANEPDEHAEGEKKDGAEEKPRKWSLPHIPTEASKFEISGRATPVFTWNPMPTSSNVIYALSDKNQQIVFSQLEQEAVTETSVSEVSSAVDSEAELEEDEPVEPKSERAKGAPKDADNQDMYPNCDVNVWLRSCEQEIVEPIEGKVQGTVPEWLNGSLLRNGPGSLKVGDMMFNHLFDSSALLHRFNIDNGKITYQCRFLKSDAYKKNNAARRIVVTEFGTSAVPDPCQTIFQKIAAVFNKPGVNNSDNAMISIYPFGDEFFAFTESPIIHRIDPETLDTEAKLNVSDYVGIVNHTSHPHVMSDGTVYNLGCSITKTGPAYTIICFPHGSGMFENARIVASVPARWKFHPGYMHTFGITENYFVIVEQPLSVSVPTMVVSQIRNRPMAAALKWFESQQTYIYLLDRDTGELRHTFHTEPFFYLHIINQYEREGHVVLDICCYKDPAMLNCMYVDTMRNMQNNPDYAKMFRGRPLRFVLPLHVGTEPSGKARPKAKASNDSKGAPWSDMWQNLSSFSAGDSTDSGLVLQNLVQIEDSKATAYVMPNRTIFCKPELLCDLGCETPRIYYERHLGRPYRFFYAISSDVDASNPGTLIKLDVVTKSKLTWCEENVYPSEPIFVPAPDPQSEDDGVVLAAMVWGREEQNRAGLLVLDAKSFTELGRCEFVTPGPVPKCLHGWFQPTAK</sequence>
<dbReference type="InterPro" id="IPR004294">
    <property type="entry name" value="Carotenoid_Oase"/>
</dbReference>
<dbReference type="InterPro" id="IPR009049">
    <property type="entry name" value="Argininosuccinate_lyase"/>
</dbReference>
<feature type="domain" description="Fumarate lyase N-terminal" evidence="7">
    <location>
        <begin position="26"/>
        <end position="321"/>
    </location>
</feature>
<dbReference type="HAMAP" id="MF_00006">
    <property type="entry name" value="Arg_succ_lyase"/>
    <property type="match status" value="1"/>
</dbReference>
<evidence type="ECO:0008006" key="11">
    <source>
        <dbReference type="Google" id="ProtNLM"/>
    </source>
</evidence>
<feature type="compositionally biased region" description="Basic and acidic residues" evidence="6">
    <location>
        <begin position="725"/>
        <end position="740"/>
    </location>
</feature>
<dbReference type="InterPro" id="IPR000362">
    <property type="entry name" value="Fumarate_lyase_fam"/>
</dbReference>
<feature type="region of interest" description="Disordered" evidence="6">
    <location>
        <begin position="1106"/>
        <end position="1126"/>
    </location>
</feature>
<keyword evidence="10" id="KW-1185">Reference proteome</keyword>
<reference evidence="10" key="1">
    <citation type="submission" date="2013-03" db="EMBL/GenBank/DDBJ databases">
        <title>The Genome Sequence of Anopheles christyi ACHKN1017.</title>
        <authorList>
            <consortium name="The Broad Institute Genomics Platform"/>
            <person name="Neafsey D.E."/>
            <person name="Besansky N."/>
            <person name="Walker B."/>
            <person name="Young S.K."/>
            <person name="Zeng Q."/>
            <person name="Gargeya S."/>
            <person name="Fitzgerald M."/>
            <person name="Haas B."/>
            <person name="Abouelleil A."/>
            <person name="Allen A.W."/>
            <person name="Alvarado L."/>
            <person name="Arachchi H.M."/>
            <person name="Berlin A.M."/>
            <person name="Chapman S.B."/>
            <person name="Gainer-Dewar J."/>
            <person name="Goldberg J."/>
            <person name="Griggs A."/>
            <person name="Gujja S."/>
            <person name="Hansen M."/>
            <person name="Howarth C."/>
            <person name="Imamovic A."/>
            <person name="Ireland A."/>
            <person name="Larimer J."/>
            <person name="McCowan C."/>
            <person name="Murphy C."/>
            <person name="Pearson M."/>
            <person name="Poon T.W."/>
            <person name="Priest M."/>
            <person name="Roberts A."/>
            <person name="Saif S."/>
            <person name="Shea T."/>
            <person name="Sisk P."/>
            <person name="Sykes S."/>
            <person name="Wortman J."/>
            <person name="Nusbaum C."/>
            <person name="Birren B."/>
        </authorList>
    </citation>
    <scope>NUCLEOTIDE SEQUENCE [LARGE SCALE GENOMIC DNA]</scope>
    <source>
        <strain evidence="10">ACHKN1017</strain>
    </source>
</reference>
<feature type="region of interest" description="Disordered" evidence="6">
    <location>
        <begin position="611"/>
        <end position="649"/>
    </location>
</feature>
<comment type="cofactor">
    <cofactor evidence="5">
        <name>Fe(2+)</name>
        <dbReference type="ChEBI" id="CHEBI:29033"/>
    </cofactor>
    <text evidence="5">Binds 1 Fe(2+) ion per subunit.</text>
</comment>
<dbReference type="GO" id="GO:0046872">
    <property type="term" value="F:metal ion binding"/>
    <property type="evidence" value="ECO:0007669"/>
    <property type="project" value="UniProtKB-KW"/>
</dbReference>
<dbReference type="VEuPathDB" id="VectorBase:ACHR002067"/>
<dbReference type="InterPro" id="IPR022761">
    <property type="entry name" value="Fumarate_lyase_N"/>
</dbReference>
<feature type="compositionally biased region" description="Acidic residues" evidence="6">
    <location>
        <begin position="715"/>
        <end position="724"/>
    </location>
</feature>
<dbReference type="SUPFAM" id="SSF50998">
    <property type="entry name" value="Quinoprotein alcohol dehydrogenase-like"/>
    <property type="match status" value="1"/>
</dbReference>
<dbReference type="PROSITE" id="PS00163">
    <property type="entry name" value="FUMARATE_LYASES"/>
    <property type="match status" value="1"/>
</dbReference>
<dbReference type="NCBIfam" id="TIGR00838">
    <property type="entry name" value="argH"/>
    <property type="match status" value="1"/>
</dbReference>